<accession>A0A3B0SXI3</accession>
<evidence type="ECO:0000259" key="5">
    <source>
        <dbReference type="PROSITE" id="PS50977"/>
    </source>
</evidence>
<dbReference type="Gene3D" id="1.10.10.60">
    <property type="entry name" value="Homeodomain-like"/>
    <property type="match status" value="1"/>
</dbReference>
<gene>
    <name evidence="6" type="ORF">MNBD_ALPHA01-903</name>
</gene>
<dbReference type="InterPro" id="IPR036271">
    <property type="entry name" value="Tet_transcr_reg_TetR-rel_C_sf"/>
</dbReference>
<dbReference type="InterPro" id="IPR023772">
    <property type="entry name" value="DNA-bd_HTH_TetR-type_CS"/>
</dbReference>
<dbReference type="PANTHER" id="PTHR30055">
    <property type="entry name" value="HTH-TYPE TRANSCRIPTIONAL REGULATOR RUTR"/>
    <property type="match status" value="1"/>
</dbReference>
<dbReference type="GO" id="GO:0003700">
    <property type="term" value="F:DNA-binding transcription factor activity"/>
    <property type="evidence" value="ECO:0007669"/>
    <property type="project" value="TreeGrafter"/>
</dbReference>
<dbReference type="InterPro" id="IPR041490">
    <property type="entry name" value="KstR2_TetR_C"/>
</dbReference>
<evidence type="ECO:0000256" key="2">
    <source>
        <dbReference type="ARBA" id="ARBA00023015"/>
    </source>
</evidence>
<reference evidence="6" key="1">
    <citation type="submission" date="2018-06" db="EMBL/GenBank/DDBJ databases">
        <authorList>
            <person name="Zhirakovskaya E."/>
        </authorList>
    </citation>
    <scope>NUCLEOTIDE SEQUENCE</scope>
</reference>
<keyword evidence="3" id="KW-0238">DNA-binding</keyword>
<proteinExistence type="predicted"/>
<dbReference type="Gene3D" id="1.10.357.10">
    <property type="entry name" value="Tetracycline Repressor, domain 2"/>
    <property type="match status" value="1"/>
</dbReference>
<evidence type="ECO:0000256" key="1">
    <source>
        <dbReference type="ARBA" id="ARBA00022491"/>
    </source>
</evidence>
<dbReference type="PROSITE" id="PS50977">
    <property type="entry name" value="HTH_TETR_2"/>
    <property type="match status" value="1"/>
</dbReference>
<dbReference type="Pfam" id="PF17932">
    <property type="entry name" value="TetR_C_24"/>
    <property type="match status" value="1"/>
</dbReference>
<dbReference type="GO" id="GO:0000976">
    <property type="term" value="F:transcription cis-regulatory region binding"/>
    <property type="evidence" value="ECO:0007669"/>
    <property type="project" value="TreeGrafter"/>
</dbReference>
<dbReference type="EMBL" id="UOEJ01000257">
    <property type="protein sequence ID" value="VAW07002.1"/>
    <property type="molecule type" value="Genomic_DNA"/>
</dbReference>
<organism evidence="6">
    <name type="scientific">hydrothermal vent metagenome</name>
    <dbReference type="NCBI Taxonomy" id="652676"/>
    <lineage>
        <taxon>unclassified sequences</taxon>
        <taxon>metagenomes</taxon>
        <taxon>ecological metagenomes</taxon>
    </lineage>
</organism>
<dbReference type="Pfam" id="PF00440">
    <property type="entry name" value="TetR_N"/>
    <property type="match status" value="1"/>
</dbReference>
<evidence type="ECO:0000256" key="3">
    <source>
        <dbReference type="ARBA" id="ARBA00023125"/>
    </source>
</evidence>
<dbReference type="InterPro" id="IPR001647">
    <property type="entry name" value="HTH_TetR"/>
</dbReference>
<protein>
    <recommendedName>
        <fullName evidence="5">HTH tetR-type domain-containing protein</fullName>
    </recommendedName>
</protein>
<sequence>MAQKKKRTTGDRKSKNGIRNKLFDFKREQILEVAERFFYHRGYQATTVDAIAEELGVTKPFIYYHFDNKRDILLHLLERTMSRSLSVFDGVDVEKGPPVEILKELVRRFVLAVIETRVSTAMFWRDEKDLPISDKENIRKMKRDIDGGLARIIERGIESGCFQVNDTKMVSICIAGMISWIYTWYQSDGRCTPDEIAARMSEYILNMVGAH</sequence>
<dbReference type="InterPro" id="IPR050109">
    <property type="entry name" value="HTH-type_TetR-like_transc_reg"/>
</dbReference>
<keyword evidence="1" id="KW-0678">Repressor</keyword>
<evidence type="ECO:0000313" key="6">
    <source>
        <dbReference type="EMBL" id="VAW07002.1"/>
    </source>
</evidence>
<keyword evidence="4" id="KW-0804">Transcription</keyword>
<keyword evidence="2" id="KW-0805">Transcription regulation</keyword>
<dbReference type="SUPFAM" id="SSF46689">
    <property type="entry name" value="Homeodomain-like"/>
    <property type="match status" value="1"/>
</dbReference>
<dbReference type="PROSITE" id="PS01081">
    <property type="entry name" value="HTH_TETR_1"/>
    <property type="match status" value="1"/>
</dbReference>
<name>A0A3B0SXI3_9ZZZZ</name>
<dbReference type="PANTHER" id="PTHR30055:SF175">
    <property type="entry name" value="HTH-TYPE TRANSCRIPTIONAL REPRESSOR KSTR2"/>
    <property type="match status" value="1"/>
</dbReference>
<dbReference type="AlphaFoldDB" id="A0A3B0SXI3"/>
<dbReference type="InterPro" id="IPR009057">
    <property type="entry name" value="Homeodomain-like_sf"/>
</dbReference>
<dbReference type="PRINTS" id="PR00455">
    <property type="entry name" value="HTHTETR"/>
</dbReference>
<evidence type="ECO:0000256" key="4">
    <source>
        <dbReference type="ARBA" id="ARBA00023163"/>
    </source>
</evidence>
<feature type="domain" description="HTH tetR-type" evidence="5">
    <location>
        <begin position="24"/>
        <end position="84"/>
    </location>
</feature>
<dbReference type="SUPFAM" id="SSF48498">
    <property type="entry name" value="Tetracyclin repressor-like, C-terminal domain"/>
    <property type="match status" value="1"/>
</dbReference>